<dbReference type="Proteomes" id="UP000501690">
    <property type="component" value="Linkage Group LG11"/>
</dbReference>
<sequence length="116" mass="13125">MGAKKRIQECRYKGENQEREEASYGELEPAAKSEFYNFSQGAQALVRKPLLQPPDSKSFRLGGWVVILSHAQIPSSEWQRTHTVTEIDGEIGFVLLIQSIDMWGYGLCYLGNEEEG</sequence>
<protein>
    <submittedName>
        <fullName evidence="1">Uncharacterized protein</fullName>
    </submittedName>
</protein>
<dbReference type="EMBL" id="CP039355">
    <property type="protein sequence ID" value="QCE13702.1"/>
    <property type="molecule type" value="Genomic_DNA"/>
</dbReference>
<keyword evidence="2" id="KW-1185">Reference proteome</keyword>
<dbReference type="AlphaFoldDB" id="A0A4D6NKX9"/>
<name>A0A4D6NKX9_VIGUN</name>
<reference evidence="1 2" key="1">
    <citation type="submission" date="2019-04" db="EMBL/GenBank/DDBJ databases">
        <title>An improved genome assembly and genetic linkage map for asparagus bean, Vigna unguiculata ssp. sesquipedialis.</title>
        <authorList>
            <person name="Xia Q."/>
            <person name="Zhang R."/>
            <person name="Dong Y."/>
        </authorList>
    </citation>
    <scope>NUCLEOTIDE SEQUENCE [LARGE SCALE GENOMIC DNA]</scope>
    <source>
        <tissue evidence="1">Leaf</tissue>
    </source>
</reference>
<accession>A0A4D6NKX9</accession>
<organism evidence="1 2">
    <name type="scientific">Vigna unguiculata</name>
    <name type="common">Cowpea</name>
    <dbReference type="NCBI Taxonomy" id="3917"/>
    <lineage>
        <taxon>Eukaryota</taxon>
        <taxon>Viridiplantae</taxon>
        <taxon>Streptophyta</taxon>
        <taxon>Embryophyta</taxon>
        <taxon>Tracheophyta</taxon>
        <taxon>Spermatophyta</taxon>
        <taxon>Magnoliopsida</taxon>
        <taxon>eudicotyledons</taxon>
        <taxon>Gunneridae</taxon>
        <taxon>Pentapetalae</taxon>
        <taxon>rosids</taxon>
        <taxon>fabids</taxon>
        <taxon>Fabales</taxon>
        <taxon>Fabaceae</taxon>
        <taxon>Papilionoideae</taxon>
        <taxon>50 kb inversion clade</taxon>
        <taxon>NPAAA clade</taxon>
        <taxon>indigoferoid/millettioid clade</taxon>
        <taxon>Phaseoleae</taxon>
        <taxon>Vigna</taxon>
    </lineage>
</organism>
<evidence type="ECO:0000313" key="1">
    <source>
        <dbReference type="EMBL" id="QCE13702.1"/>
    </source>
</evidence>
<proteinExistence type="predicted"/>
<gene>
    <name evidence="1" type="ORF">DEO72_LG11g698</name>
</gene>
<evidence type="ECO:0000313" key="2">
    <source>
        <dbReference type="Proteomes" id="UP000501690"/>
    </source>
</evidence>